<feature type="transmembrane region" description="Helical" evidence="2">
    <location>
        <begin position="94"/>
        <end position="114"/>
    </location>
</feature>
<evidence type="ECO:0000313" key="4">
    <source>
        <dbReference type="EMBL" id="QNM84320.1"/>
    </source>
</evidence>
<keyword evidence="2" id="KW-0812">Transmembrane</keyword>
<organism evidence="4 5">
    <name type="scientific">Polaribacter pectinis</name>
    <dbReference type="NCBI Taxonomy" id="2738844"/>
    <lineage>
        <taxon>Bacteria</taxon>
        <taxon>Pseudomonadati</taxon>
        <taxon>Bacteroidota</taxon>
        <taxon>Flavobacteriia</taxon>
        <taxon>Flavobacteriales</taxon>
        <taxon>Flavobacteriaceae</taxon>
    </lineage>
</organism>
<accession>A0A7G9L6S1</accession>
<keyword evidence="2" id="KW-0472">Membrane</keyword>
<dbReference type="NCBIfam" id="TIGR04183">
    <property type="entry name" value="Por_Secre_tail"/>
    <property type="match status" value="1"/>
</dbReference>
<dbReference type="Pfam" id="PF18962">
    <property type="entry name" value="Por_Secre_tail"/>
    <property type="match status" value="1"/>
</dbReference>
<dbReference type="KEGG" id="ppec:H9W90_08860"/>
<evidence type="ECO:0000256" key="1">
    <source>
        <dbReference type="ARBA" id="ARBA00022729"/>
    </source>
</evidence>
<name>A0A7G9L6S1_9FLAO</name>
<keyword evidence="2" id="KW-1133">Transmembrane helix</keyword>
<dbReference type="EMBL" id="CP060695">
    <property type="protein sequence ID" value="QNM84320.1"/>
    <property type="molecule type" value="Genomic_DNA"/>
</dbReference>
<dbReference type="AlphaFoldDB" id="A0A7G9L6S1"/>
<dbReference type="Proteomes" id="UP000515808">
    <property type="component" value="Chromosome"/>
</dbReference>
<keyword evidence="5" id="KW-1185">Reference proteome</keyword>
<evidence type="ECO:0000256" key="2">
    <source>
        <dbReference type="SAM" id="Phobius"/>
    </source>
</evidence>
<evidence type="ECO:0000259" key="3">
    <source>
        <dbReference type="Pfam" id="PF18962"/>
    </source>
</evidence>
<proteinExistence type="predicted"/>
<gene>
    <name evidence="4" type="ORF">H9W90_08860</name>
</gene>
<sequence length="132" mass="15748">MMEIFKANLDDSFQLFPNPVREYLNIKADESGSKITIFDAKGKQLLLQKTTSKMTEIDFSKGVYFIQNQSERESYCEKGNFIRGFIYLPHLLNIFPYHFSIFIYLFTYLIKYIYNEKNYNFMVVVGFTFNNF</sequence>
<dbReference type="InterPro" id="IPR026444">
    <property type="entry name" value="Secre_tail"/>
</dbReference>
<evidence type="ECO:0000313" key="5">
    <source>
        <dbReference type="Proteomes" id="UP000515808"/>
    </source>
</evidence>
<dbReference type="RefSeq" id="WP_187481264.1">
    <property type="nucleotide sequence ID" value="NZ_CP060695.1"/>
</dbReference>
<protein>
    <submittedName>
        <fullName evidence="4">T9SS type A sorting domain-containing protein</fullName>
    </submittedName>
</protein>
<keyword evidence="1" id="KW-0732">Signal</keyword>
<feature type="domain" description="Secretion system C-terminal sorting" evidence="3">
    <location>
        <begin position="15"/>
        <end position="78"/>
    </location>
</feature>
<reference evidence="4 5" key="1">
    <citation type="submission" date="2020-08" db="EMBL/GenBank/DDBJ databases">
        <title>Polaribacter sp. L12M9 isolated from gut of the Korean scallop.</title>
        <authorList>
            <person name="Jeong Y.S."/>
        </authorList>
    </citation>
    <scope>NUCLEOTIDE SEQUENCE [LARGE SCALE GENOMIC DNA]</scope>
    <source>
        <strain evidence="4 5">L12M9</strain>
    </source>
</reference>